<evidence type="ECO:0000313" key="8">
    <source>
        <dbReference type="EMBL" id="KKS85315.1"/>
    </source>
</evidence>
<dbReference type="EC" id="3.6.1.1" evidence="7"/>
<feature type="binding site" evidence="7">
    <location>
        <position position="139"/>
    </location>
    <ligand>
        <name>substrate</name>
    </ligand>
</feature>
<comment type="cofactor">
    <cofactor evidence="1 7">
        <name>Mg(2+)</name>
        <dbReference type="ChEBI" id="CHEBI:18420"/>
    </cofactor>
</comment>
<feature type="binding site" evidence="7">
    <location>
        <position position="63"/>
    </location>
    <ligand>
        <name>Mg(2+)</name>
        <dbReference type="ChEBI" id="CHEBI:18420"/>
        <label>1</label>
    </ligand>
</feature>
<comment type="similarity">
    <text evidence="7">Belongs to the PPase family.</text>
</comment>
<dbReference type="SUPFAM" id="SSF50324">
    <property type="entry name" value="Inorganic pyrophosphatase"/>
    <property type="match status" value="1"/>
</dbReference>
<proteinExistence type="inferred from homology"/>
<dbReference type="FunFam" id="3.90.80.10:FF:000003">
    <property type="entry name" value="Inorganic pyrophosphatase"/>
    <property type="match status" value="1"/>
</dbReference>
<dbReference type="CDD" id="cd00412">
    <property type="entry name" value="pyrophosphatase"/>
    <property type="match status" value="1"/>
</dbReference>
<comment type="caution">
    <text evidence="8">The sequence shown here is derived from an EMBL/GenBank/DDBJ whole genome shotgun (WGS) entry which is preliminary data.</text>
</comment>
<evidence type="ECO:0000256" key="6">
    <source>
        <dbReference type="ARBA" id="ARBA00047820"/>
    </source>
</evidence>
<keyword evidence="5 7" id="KW-0460">Magnesium</keyword>
<evidence type="ECO:0000256" key="2">
    <source>
        <dbReference type="ARBA" id="ARBA00022490"/>
    </source>
</evidence>
<evidence type="ECO:0000256" key="4">
    <source>
        <dbReference type="ARBA" id="ARBA00022801"/>
    </source>
</evidence>
<dbReference type="PANTHER" id="PTHR10286">
    <property type="entry name" value="INORGANIC PYROPHOSPHATASE"/>
    <property type="match status" value="1"/>
</dbReference>
<dbReference type="Gene3D" id="3.90.80.10">
    <property type="entry name" value="Inorganic pyrophosphatase"/>
    <property type="match status" value="1"/>
</dbReference>
<feature type="binding site" evidence="7">
    <location>
        <position position="53"/>
    </location>
    <ligand>
        <name>substrate</name>
    </ligand>
</feature>
<evidence type="ECO:0000256" key="3">
    <source>
        <dbReference type="ARBA" id="ARBA00022723"/>
    </source>
</evidence>
<dbReference type="Proteomes" id="UP000034543">
    <property type="component" value="Unassembled WGS sequence"/>
</dbReference>
<evidence type="ECO:0000313" key="9">
    <source>
        <dbReference type="Proteomes" id="UP000034543"/>
    </source>
</evidence>
<comment type="catalytic activity">
    <reaction evidence="6 7">
        <text>diphosphate + H2O = 2 phosphate + H(+)</text>
        <dbReference type="Rhea" id="RHEA:24576"/>
        <dbReference type="ChEBI" id="CHEBI:15377"/>
        <dbReference type="ChEBI" id="CHEBI:15378"/>
        <dbReference type="ChEBI" id="CHEBI:33019"/>
        <dbReference type="ChEBI" id="CHEBI:43474"/>
        <dbReference type="EC" id="3.6.1.1"/>
    </reaction>
</comment>
<feature type="binding site" evidence="7">
    <location>
        <position position="27"/>
    </location>
    <ligand>
        <name>substrate</name>
    </ligand>
</feature>
<name>A0A0G1CHP0_9BACT</name>
<protein>
    <recommendedName>
        <fullName evidence="7">Inorganic pyrophosphatase</fullName>
        <ecNumber evidence="7">3.6.1.1</ecNumber>
    </recommendedName>
    <alternativeName>
        <fullName evidence="7">Pyrophosphate phospho-hydrolase</fullName>
        <shortName evidence="7">PPase</shortName>
    </alternativeName>
</protein>
<feature type="binding site" evidence="7">
    <location>
        <position position="68"/>
    </location>
    <ligand>
        <name>Mg(2+)</name>
        <dbReference type="ChEBI" id="CHEBI:18420"/>
        <label>2</label>
    </ligand>
</feature>
<evidence type="ECO:0000256" key="1">
    <source>
        <dbReference type="ARBA" id="ARBA00001946"/>
    </source>
</evidence>
<dbReference type="Pfam" id="PF00719">
    <property type="entry name" value="Pyrophosphatase"/>
    <property type="match status" value="1"/>
</dbReference>
<comment type="subunit">
    <text evidence="7">Homohexamer.</text>
</comment>
<dbReference type="GO" id="GO:0004427">
    <property type="term" value="F:inorganic diphosphate phosphatase activity"/>
    <property type="evidence" value="ECO:0007669"/>
    <property type="project" value="UniProtKB-UniRule"/>
</dbReference>
<dbReference type="GO" id="GO:0006796">
    <property type="term" value="P:phosphate-containing compound metabolic process"/>
    <property type="evidence" value="ECO:0007669"/>
    <property type="project" value="InterPro"/>
</dbReference>
<organism evidence="8 9">
    <name type="scientific">Candidatus Gottesmanbacteria bacterium GW2011_GWA1_43_11</name>
    <dbReference type="NCBI Taxonomy" id="1618436"/>
    <lineage>
        <taxon>Bacteria</taxon>
        <taxon>Candidatus Gottesmaniibacteriota</taxon>
    </lineage>
</organism>
<sequence length="169" mass="18824">MKNLSPGKNPPELINVLIEIPQGSLVKYELDKDSGYIFVDRFAFTTMGYPANYGFVPNTMSGDGDPVDVLVLSVQPVHPGTVIPATPIGLLEMEDDGGVDAKVIAVPPLKVDPFFGKYEDLKDVDEAILNRIKHFFEHYKELEPGKWVKIKGWQGREVALEEVRKGLQK</sequence>
<keyword evidence="3 7" id="KW-0479">Metal-binding</keyword>
<keyword evidence="4 7" id="KW-0378">Hydrolase</keyword>
<feature type="binding site" evidence="7">
    <location>
        <position position="68"/>
    </location>
    <ligand>
        <name>Mg(2+)</name>
        <dbReference type="ChEBI" id="CHEBI:18420"/>
        <label>1</label>
    </ligand>
</feature>
<feature type="binding site" evidence="7">
    <location>
        <position position="100"/>
    </location>
    <ligand>
        <name>Mg(2+)</name>
        <dbReference type="ChEBI" id="CHEBI:18420"/>
        <label>1</label>
    </ligand>
</feature>
<dbReference type="GO" id="GO:0000287">
    <property type="term" value="F:magnesium ion binding"/>
    <property type="evidence" value="ECO:0007669"/>
    <property type="project" value="UniProtKB-UniRule"/>
</dbReference>
<dbReference type="GO" id="GO:0005737">
    <property type="term" value="C:cytoplasm"/>
    <property type="evidence" value="ECO:0007669"/>
    <property type="project" value="UniProtKB-SubCell"/>
</dbReference>
<reference evidence="8 9" key="1">
    <citation type="journal article" date="2015" name="Nature">
        <title>rRNA introns, odd ribosomes, and small enigmatic genomes across a large radiation of phyla.</title>
        <authorList>
            <person name="Brown C.T."/>
            <person name="Hug L.A."/>
            <person name="Thomas B.C."/>
            <person name="Sharon I."/>
            <person name="Castelle C.J."/>
            <person name="Singh A."/>
            <person name="Wilkins M.J."/>
            <person name="Williams K.H."/>
            <person name="Banfield J.F."/>
        </authorList>
    </citation>
    <scope>NUCLEOTIDE SEQUENCE [LARGE SCALE GENOMIC DNA]</scope>
</reference>
<dbReference type="AlphaFoldDB" id="A0A0G1CHP0"/>
<dbReference type="EMBL" id="LCFB01000008">
    <property type="protein sequence ID" value="KKS85315.1"/>
    <property type="molecule type" value="Genomic_DNA"/>
</dbReference>
<evidence type="ECO:0000256" key="7">
    <source>
        <dbReference type="HAMAP-Rule" id="MF_00209"/>
    </source>
</evidence>
<dbReference type="InterPro" id="IPR008162">
    <property type="entry name" value="Pyrophosphatase"/>
</dbReference>
<dbReference type="NCBIfam" id="NF002317">
    <property type="entry name" value="PRK01250.1"/>
    <property type="match status" value="1"/>
</dbReference>
<accession>A0A0G1CHP0</accession>
<comment type="subcellular location">
    <subcellularLocation>
        <location evidence="7">Cytoplasm</location>
    </subcellularLocation>
</comment>
<dbReference type="STRING" id="1618436.UV59_C0008G0008"/>
<dbReference type="PROSITE" id="PS00387">
    <property type="entry name" value="PPASE"/>
    <property type="match status" value="1"/>
</dbReference>
<dbReference type="PATRIC" id="fig|1618436.3.peg.463"/>
<dbReference type="InterPro" id="IPR036649">
    <property type="entry name" value="Pyrophosphatase_sf"/>
</dbReference>
<comment type="function">
    <text evidence="7">Catalyzes the hydrolysis of inorganic pyrophosphate (PPi) forming two phosphate ions.</text>
</comment>
<keyword evidence="2 7" id="KW-0963">Cytoplasm</keyword>
<feature type="binding site" evidence="7">
    <location>
        <position position="41"/>
    </location>
    <ligand>
        <name>substrate</name>
    </ligand>
</feature>
<dbReference type="HAMAP" id="MF_00209">
    <property type="entry name" value="Inorganic_PPase"/>
    <property type="match status" value="1"/>
</dbReference>
<gene>
    <name evidence="7" type="primary">ppa</name>
    <name evidence="8" type="ORF">UV59_C0008G0008</name>
</gene>
<evidence type="ECO:0000256" key="5">
    <source>
        <dbReference type="ARBA" id="ARBA00022842"/>
    </source>
</evidence>